<dbReference type="PANTHER" id="PTHR14523:SF1">
    <property type="entry name" value="HOMOLOGOUS RECOMBINATION OB-FOLD PROTEIN"/>
    <property type="match status" value="1"/>
</dbReference>
<name>A0A9P6FZ55_9FUNG</name>
<dbReference type="PANTHER" id="PTHR14523">
    <property type="entry name" value="UNCHARACTERIZED PROTEIN C17ORF53 HOMOLOG"/>
    <property type="match status" value="1"/>
</dbReference>
<evidence type="ECO:0000259" key="2">
    <source>
        <dbReference type="Pfam" id="PF15072"/>
    </source>
</evidence>
<feature type="compositionally biased region" description="Gly residues" evidence="1">
    <location>
        <begin position="661"/>
        <end position="670"/>
    </location>
</feature>
<dbReference type="InterPro" id="IPR058570">
    <property type="entry name" value="HROB_OB"/>
</dbReference>
<feature type="compositionally biased region" description="Basic and acidic residues" evidence="1">
    <location>
        <begin position="436"/>
        <end position="445"/>
    </location>
</feature>
<feature type="domain" description="Homologous recombination OB-fold protein OB-fold" evidence="2">
    <location>
        <begin position="209"/>
        <end position="291"/>
    </location>
</feature>
<feature type="compositionally biased region" description="Polar residues" evidence="1">
    <location>
        <begin position="132"/>
        <end position="143"/>
    </location>
</feature>
<dbReference type="OrthoDB" id="21443at2759"/>
<comment type="caution">
    <text evidence="3">The sequence shown here is derived from an EMBL/GenBank/DDBJ whole genome shotgun (WGS) entry which is preliminary data.</text>
</comment>
<dbReference type="Proteomes" id="UP000780801">
    <property type="component" value="Unassembled WGS sequence"/>
</dbReference>
<keyword evidence="4" id="KW-1185">Reference proteome</keyword>
<organism evidence="3 4">
    <name type="scientific">Lunasporangiospora selenospora</name>
    <dbReference type="NCBI Taxonomy" id="979761"/>
    <lineage>
        <taxon>Eukaryota</taxon>
        <taxon>Fungi</taxon>
        <taxon>Fungi incertae sedis</taxon>
        <taxon>Mucoromycota</taxon>
        <taxon>Mortierellomycotina</taxon>
        <taxon>Mortierellomycetes</taxon>
        <taxon>Mortierellales</taxon>
        <taxon>Mortierellaceae</taxon>
        <taxon>Lunasporangiospora</taxon>
    </lineage>
</organism>
<feature type="compositionally biased region" description="Low complexity" evidence="1">
    <location>
        <begin position="575"/>
        <end position="592"/>
    </location>
</feature>
<evidence type="ECO:0000313" key="4">
    <source>
        <dbReference type="Proteomes" id="UP000780801"/>
    </source>
</evidence>
<feature type="compositionally biased region" description="Polar residues" evidence="1">
    <location>
        <begin position="383"/>
        <end position="393"/>
    </location>
</feature>
<feature type="region of interest" description="Disordered" evidence="1">
    <location>
        <begin position="636"/>
        <end position="720"/>
    </location>
</feature>
<feature type="region of interest" description="Disordered" evidence="1">
    <location>
        <begin position="522"/>
        <end position="563"/>
    </location>
</feature>
<feature type="region of interest" description="Disordered" evidence="1">
    <location>
        <begin position="1"/>
        <end position="109"/>
    </location>
</feature>
<dbReference type="EMBL" id="JAABOA010000499">
    <property type="protein sequence ID" value="KAF9584114.1"/>
    <property type="molecule type" value="Genomic_DNA"/>
</dbReference>
<feature type="compositionally biased region" description="Basic and acidic residues" evidence="1">
    <location>
        <begin position="42"/>
        <end position="78"/>
    </location>
</feature>
<evidence type="ECO:0000256" key="1">
    <source>
        <dbReference type="SAM" id="MobiDB-lite"/>
    </source>
</evidence>
<sequence length="738" mass="79698">MTPIPPASLRESSTYPRNIVDSGVIQPAQTSSSGSRALFPRELTRPDELDTVDMRHQQRVQREQTTIHDEIGQDEHALQRTRSSSSDIPSAQRSLRKRRLPGPAGNLPRLSAEEKEHLFRSRGVPFGRDSAAGNTEISNPTSSIKRKMKSTVDGPMDSMFANGAWDEMLKVYRLPDYRPSTYSMFKGRASLIEVSLSDIEKRQQQYPGKIRHLVVMIKEFTSTEMDGSVIVLDPSGEMPGTVHRSVLDYFKNNEIRIGTVLVLDNVSVFSPTLVSHYLIITLRNIKGIFQPHPPTILLSQGSSPRSISSQDRLSQRQQHQLGSPSGPGAHPNTGSNAGPHAMTSPSFVSPERIQPAHGMIRRRRSPSPNWPSDLDPSPKSIGGKSNISSHQPTGPNPGNEPQQESQENKSSKASASSKRQKPDSSSVIISPILAKDSQESKDGSEHLSPVTEETLEAPTFQSLRQTFGSSMPLSERNRNSESDMWDMGHLGVTPVIPLGDPTPKLSSQTSILLSSFAAPASIRKRSTSSTTSQRSSSSISAAGSVAAPDTNSRAGPKTTMRGAIPIISKTVNPRGSATETSMTTTTPLPPALMATPGANPAVIPKPRKSLSSELLSSADWLDDISEVDFESGFEETQPLQGYQNGTHNGVSGKDMPSGIYSGHGNGGSRGTGDSRSNARQLPQPVTPASKIENSAATSSAVSTDSVHYPSRGLPPVEEAEDDLDFLLDGLDESELYDI</sequence>
<feature type="compositionally biased region" description="Polar residues" evidence="1">
    <location>
        <begin position="459"/>
        <end position="472"/>
    </location>
</feature>
<feature type="region of interest" description="Disordered" evidence="1">
    <location>
        <begin position="296"/>
        <end position="485"/>
    </location>
</feature>
<feature type="region of interest" description="Disordered" evidence="1">
    <location>
        <begin position="573"/>
        <end position="592"/>
    </location>
</feature>
<feature type="compositionally biased region" description="Low complexity" evidence="1">
    <location>
        <begin position="694"/>
        <end position="706"/>
    </location>
</feature>
<dbReference type="Pfam" id="PF15072">
    <property type="entry name" value="HROB"/>
    <property type="match status" value="1"/>
</dbReference>
<reference evidence="3" key="1">
    <citation type="journal article" date="2020" name="Fungal Divers.">
        <title>Resolving the Mortierellaceae phylogeny through synthesis of multi-gene phylogenetics and phylogenomics.</title>
        <authorList>
            <person name="Vandepol N."/>
            <person name="Liber J."/>
            <person name="Desiro A."/>
            <person name="Na H."/>
            <person name="Kennedy M."/>
            <person name="Barry K."/>
            <person name="Grigoriev I.V."/>
            <person name="Miller A.N."/>
            <person name="O'Donnell K."/>
            <person name="Stajich J.E."/>
            <person name="Bonito G."/>
        </authorList>
    </citation>
    <scope>NUCLEOTIDE SEQUENCE</scope>
    <source>
        <strain evidence="3">KOD1015</strain>
    </source>
</reference>
<dbReference type="GO" id="GO:0000725">
    <property type="term" value="P:recombinational repair"/>
    <property type="evidence" value="ECO:0007669"/>
    <property type="project" value="InterPro"/>
</dbReference>
<feature type="compositionally biased region" description="Low complexity" evidence="1">
    <location>
        <begin position="297"/>
        <end position="312"/>
    </location>
</feature>
<accession>A0A9P6FZ55</accession>
<feature type="region of interest" description="Disordered" evidence="1">
    <location>
        <begin position="124"/>
        <end position="149"/>
    </location>
</feature>
<dbReference type="AlphaFoldDB" id="A0A9P6FZ55"/>
<feature type="compositionally biased region" description="Polar residues" evidence="1">
    <location>
        <begin position="80"/>
        <end position="93"/>
    </location>
</feature>
<evidence type="ECO:0000313" key="3">
    <source>
        <dbReference type="EMBL" id="KAF9584114.1"/>
    </source>
</evidence>
<feature type="compositionally biased region" description="Low complexity" evidence="1">
    <location>
        <begin position="527"/>
        <end position="544"/>
    </location>
</feature>
<dbReference type="InterPro" id="IPR028045">
    <property type="entry name" value="HROB"/>
</dbReference>
<feature type="compositionally biased region" description="Polar residues" evidence="1">
    <location>
        <begin position="637"/>
        <end position="649"/>
    </location>
</feature>
<gene>
    <name evidence="3" type="ORF">BGW38_007534</name>
</gene>
<proteinExistence type="predicted"/>
<protein>
    <recommendedName>
        <fullName evidence="2">Homologous recombination OB-fold protein OB-fold domain-containing protein</fullName>
    </recommendedName>
</protein>